<name>F3QYX3_9BACT</name>
<keyword evidence="2" id="KW-1185">Reference proteome</keyword>
<dbReference type="Proteomes" id="UP000005546">
    <property type="component" value="Unassembled WGS sequence"/>
</dbReference>
<protein>
    <submittedName>
        <fullName evidence="1">Uncharacterized protein</fullName>
    </submittedName>
</protein>
<evidence type="ECO:0000313" key="1">
    <source>
        <dbReference type="EMBL" id="EGG50391.1"/>
    </source>
</evidence>
<dbReference type="HOGENOM" id="CLU_3274094_0_0_10"/>
<sequence>MFITIYFLKFIRIYNKNDRNLRKFRRIHFPYYISIRFPTIF</sequence>
<organism evidence="1 2">
    <name type="scientific">Paraprevotella xylaniphila YIT 11841</name>
    <dbReference type="NCBI Taxonomy" id="762982"/>
    <lineage>
        <taxon>Bacteria</taxon>
        <taxon>Pseudomonadati</taxon>
        <taxon>Bacteroidota</taxon>
        <taxon>Bacteroidia</taxon>
        <taxon>Bacteroidales</taxon>
        <taxon>Prevotellaceae</taxon>
        <taxon>Paraprevotella</taxon>
    </lineage>
</organism>
<comment type="caution">
    <text evidence="1">The sequence shown here is derived from an EMBL/GenBank/DDBJ whole genome shotgun (WGS) entry which is preliminary data.</text>
</comment>
<gene>
    <name evidence="1" type="ORF">HMPREF9442_03417</name>
</gene>
<dbReference type="AlphaFoldDB" id="F3QYX3"/>
<dbReference type="EMBL" id="AFBR01000094">
    <property type="protein sequence ID" value="EGG50391.1"/>
    <property type="molecule type" value="Genomic_DNA"/>
</dbReference>
<evidence type="ECO:0000313" key="2">
    <source>
        <dbReference type="Proteomes" id="UP000005546"/>
    </source>
</evidence>
<proteinExistence type="predicted"/>
<accession>F3QYX3</accession>
<reference evidence="1 2" key="1">
    <citation type="submission" date="2011-02" db="EMBL/GenBank/DDBJ databases">
        <authorList>
            <person name="Weinstock G."/>
            <person name="Sodergren E."/>
            <person name="Clifton S."/>
            <person name="Fulton L."/>
            <person name="Fulton B."/>
            <person name="Courtney L."/>
            <person name="Fronick C."/>
            <person name="Harrison M."/>
            <person name="Strong C."/>
            <person name="Farmer C."/>
            <person name="Delahaunty K."/>
            <person name="Markovic C."/>
            <person name="Hall O."/>
            <person name="Minx P."/>
            <person name="Tomlinson C."/>
            <person name="Mitreva M."/>
            <person name="Hou S."/>
            <person name="Chen J."/>
            <person name="Wollam A."/>
            <person name="Pepin K.H."/>
            <person name="Johnson M."/>
            <person name="Bhonagiri V."/>
            <person name="Zhang X."/>
            <person name="Suruliraj S."/>
            <person name="Warren W."/>
            <person name="Chinwalla A."/>
            <person name="Mardis E.R."/>
            <person name="Wilson R.K."/>
        </authorList>
    </citation>
    <scope>NUCLEOTIDE SEQUENCE [LARGE SCALE GENOMIC DNA]</scope>
    <source>
        <strain evidence="1 2">YIT 11841</strain>
    </source>
</reference>